<dbReference type="AlphaFoldDB" id="A0A840HY55"/>
<keyword evidence="2" id="KW-0812">Transmembrane</keyword>
<keyword evidence="2" id="KW-1133">Transmembrane helix</keyword>
<keyword evidence="2" id="KW-0472">Membrane</keyword>
<dbReference type="Proteomes" id="UP000575068">
    <property type="component" value="Unassembled WGS sequence"/>
</dbReference>
<gene>
    <name evidence="3" type="ORF">HNQ99_002769</name>
</gene>
<feature type="transmembrane region" description="Helical" evidence="2">
    <location>
        <begin position="6"/>
        <end position="25"/>
    </location>
</feature>
<evidence type="ECO:0000313" key="4">
    <source>
        <dbReference type="Proteomes" id="UP000575068"/>
    </source>
</evidence>
<reference evidence="3 4" key="1">
    <citation type="submission" date="2020-08" db="EMBL/GenBank/DDBJ databases">
        <title>Genomic Encyclopedia of Type Strains, Phase IV (KMG-IV): sequencing the most valuable type-strain genomes for metagenomic binning, comparative biology and taxonomic classification.</title>
        <authorList>
            <person name="Goeker M."/>
        </authorList>
    </citation>
    <scope>NUCLEOTIDE SEQUENCE [LARGE SCALE GENOMIC DNA]</scope>
    <source>
        <strain evidence="3 4">DSM 7465</strain>
    </source>
</reference>
<accession>A0A840HY55</accession>
<comment type="caution">
    <text evidence="3">The sequence shown here is derived from an EMBL/GenBank/DDBJ whole genome shotgun (WGS) entry which is preliminary data.</text>
</comment>
<dbReference type="RefSeq" id="WP_184476545.1">
    <property type="nucleotide sequence ID" value="NZ_JACHOV010000011.1"/>
</dbReference>
<organism evidence="3 4">
    <name type="scientific">Rhizorhapis suberifaciens</name>
    <name type="common">corky root of lettuce</name>
    <dbReference type="NCBI Taxonomy" id="13656"/>
    <lineage>
        <taxon>Bacteria</taxon>
        <taxon>Pseudomonadati</taxon>
        <taxon>Pseudomonadota</taxon>
        <taxon>Alphaproteobacteria</taxon>
        <taxon>Sphingomonadales</taxon>
        <taxon>Sphingomonadaceae</taxon>
        <taxon>Rhizorhapis</taxon>
    </lineage>
</organism>
<evidence type="ECO:0000256" key="1">
    <source>
        <dbReference type="SAM" id="MobiDB-lite"/>
    </source>
</evidence>
<evidence type="ECO:0000313" key="3">
    <source>
        <dbReference type="EMBL" id="MBB4642438.1"/>
    </source>
</evidence>
<keyword evidence="4" id="KW-1185">Reference proteome</keyword>
<proteinExistence type="predicted"/>
<protein>
    <submittedName>
        <fullName evidence="3">Putative membrane protein</fullName>
    </submittedName>
</protein>
<dbReference type="EMBL" id="JACHOV010000011">
    <property type="protein sequence ID" value="MBB4642438.1"/>
    <property type="molecule type" value="Genomic_DNA"/>
</dbReference>
<name>A0A840HY55_9SPHN</name>
<sequence>MGGLWALLTILGPILLGLVLIYAIVRNRTRGGKRGIEHTERATRRMHEQIAREEQDDR</sequence>
<evidence type="ECO:0000256" key="2">
    <source>
        <dbReference type="SAM" id="Phobius"/>
    </source>
</evidence>
<feature type="region of interest" description="Disordered" evidence="1">
    <location>
        <begin position="35"/>
        <end position="58"/>
    </location>
</feature>